<gene>
    <name evidence="8" type="ORF">BB561_005263</name>
</gene>
<dbReference type="Pfam" id="PF13639">
    <property type="entry name" value="zf-RING_2"/>
    <property type="match status" value="1"/>
</dbReference>
<dbReference type="GO" id="GO:0006511">
    <property type="term" value="P:ubiquitin-dependent protein catabolic process"/>
    <property type="evidence" value="ECO:0007669"/>
    <property type="project" value="TreeGrafter"/>
</dbReference>
<dbReference type="OrthoDB" id="8062037at2759"/>
<dbReference type="AlphaFoldDB" id="A0A2T9YBB0"/>
<comment type="caution">
    <text evidence="8">The sequence shown here is derived from an EMBL/GenBank/DDBJ whole genome shotgun (WGS) entry which is preliminary data.</text>
</comment>
<dbReference type="CDD" id="cd16454">
    <property type="entry name" value="RING-H2_PA-TM-RING"/>
    <property type="match status" value="1"/>
</dbReference>
<keyword evidence="5" id="KW-0812">Transmembrane</keyword>
<evidence type="ECO:0000313" key="8">
    <source>
        <dbReference type="EMBL" id="PVU89605.1"/>
    </source>
</evidence>
<dbReference type="Gene3D" id="3.30.40.10">
    <property type="entry name" value="Zinc/RING finger domain, C3HC4 (zinc finger)"/>
    <property type="match status" value="1"/>
</dbReference>
<dbReference type="PROSITE" id="PS50089">
    <property type="entry name" value="ZF_RING_2"/>
    <property type="match status" value="1"/>
</dbReference>
<keyword evidence="6" id="KW-0732">Signal</keyword>
<keyword evidence="3" id="KW-0862">Zinc</keyword>
<protein>
    <recommendedName>
        <fullName evidence="7">RING-type domain-containing protein</fullName>
    </recommendedName>
</protein>
<keyword evidence="9" id="KW-1185">Reference proteome</keyword>
<dbReference type="SUPFAM" id="SSF57850">
    <property type="entry name" value="RING/U-box"/>
    <property type="match status" value="1"/>
</dbReference>
<evidence type="ECO:0000259" key="7">
    <source>
        <dbReference type="PROSITE" id="PS50089"/>
    </source>
</evidence>
<evidence type="ECO:0000256" key="2">
    <source>
        <dbReference type="ARBA" id="ARBA00022771"/>
    </source>
</evidence>
<evidence type="ECO:0000256" key="4">
    <source>
        <dbReference type="PROSITE-ProRule" id="PRU00175"/>
    </source>
</evidence>
<dbReference type="GO" id="GO:0061630">
    <property type="term" value="F:ubiquitin protein ligase activity"/>
    <property type="evidence" value="ECO:0007669"/>
    <property type="project" value="TreeGrafter"/>
</dbReference>
<dbReference type="InterPro" id="IPR001841">
    <property type="entry name" value="Znf_RING"/>
</dbReference>
<dbReference type="GO" id="GO:0005634">
    <property type="term" value="C:nucleus"/>
    <property type="evidence" value="ECO:0007669"/>
    <property type="project" value="TreeGrafter"/>
</dbReference>
<evidence type="ECO:0000256" key="5">
    <source>
        <dbReference type="SAM" id="Phobius"/>
    </source>
</evidence>
<dbReference type="STRING" id="133385.A0A2T9YBB0"/>
<evidence type="ECO:0000256" key="3">
    <source>
        <dbReference type="ARBA" id="ARBA00022833"/>
    </source>
</evidence>
<keyword evidence="5" id="KW-1133">Transmembrane helix</keyword>
<feature type="signal peptide" evidence="6">
    <location>
        <begin position="1"/>
        <end position="20"/>
    </location>
</feature>
<dbReference type="InterPro" id="IPR013083">
    <property type="entry name" value="Znf_RING/FYVE/PHD"/>
</dbReference>
<evidence type="ECO:0000313" key="9">
    <source>
        <dbReference type="Proteomes" id="UP000245383"/>
    </source>
</evidence>
<dbReference type="PANTHER" id="PTHR45931">
    <property type="entry name" value="SI:CH211-59O9.10"/>
    <property type="match status" value="1"/>
</dbReference>
<proteinExistence type="predicted"/>
<accession>A0A2T9YBB0</accession>
<name>A0A2T9YBB0_9FUNG</name>
<feature type="domain" description="RING-type" evidence="7">
    <location>
        <begin position="272"/>
        <end position="314"/>
    </location>
</feature>
<keyword evidence="5" id="KW-0472">Membrane</keyword>
<organism evidence="8 9">
    <name type="scientific">Smittium simulii</name>
    <dbReference type="NCBI Taxonomy" id="133385"/>
    <lineage>
        <taxon>Eukaryota</taxon>
        <taxon>Fungi</taxon>
        <taxon>Fungi incertae sedis</taxon>
        <taxon>Zoopagomycota</taxon>
        <taxon>Kickxellomycotina</taxon>
        <taxon>Harpellomycetes</taxon>
        <taxon>Harpellales</taxon>
        <taxon>Legeriomycetaceae</taxon>
        <taxon>Smittium</taxon>
    </lineage>
</organism>
<reference evidence="8 9" key="1">
    <citation type="journal article" date="2018" name="MBio">
        <title>Comparative Genomics Reveals the Core Gene Toolbox for the Fungus-Insect Symbiosis.</title>
        <authorList>
            <person name="Wang Y."/>
            <person name="Stata M."/>
            <person name="Wang W."/>
            <person name="Stajich J.E."/>
            <person name="White M.M."/>
            <person name="Moncalvo J.M."/>
        </authorList>
    </citation>
    <scope>NUCLEOTIDE SEQUENCE [LARGE SCALE GENOMIC DNA]</scope>
    <source>
        <strain evidence="8 9">SWE-8-4</strain>
    </source>
</reference>
<dbReference type="GO" id="GO:0008270">
    <property type="term" value="F:zinc ion binding"/>
    <property type="evidence" value="ECO:0007669"/>
    <property type="project" value="UniProtKB-KW"/>
</dbReference>
<dbReference type="EMBL" id="MBFR01000306">
    <property type="protein sequence ID" value="PVU89605.1"/>
    <property type="molecule type" value="Genomic_DNA"/>
</dbReference>
<keyword evidence="2 4" id="KW-0863">Zinc-finger</keyword>
<sequence>MLLNLFLVFTSLFFCNLANASENKIGIRKDVISVENGTVAHIEQTVLYDNVNNYVERTIYSPRPSLKKNTGRGVLYHFDESFNCNPQPRESSYFKNNFVRIAAINFMHQGSKCKVKSYIEQIKFDGAKGALIYSDSNNVNDLKKIINNELKNEKVDIPIYIIDYPVGDFLKSQIQSIENENENNISNSPQSKQIFITLISDEKKSTNIWKIILILIFVLFSTYVLFKVKAQNKYSKTLQESDLKHLKTELVSTSLKNNINTTGSIFDSLEICSMCIEDFSVGNKLRILPCNHKFHASCIDPWLLNQSALCPICKVDTRKILHTNSSDFINVALRDNDPNQNPDIHYSRSLDNYLKSNIETNNKLDCDNLLLKNSSNLNNHNMNPYSNDYANKNEGGVYNKIKESVFKIKLNVFNFSNKQKKFYPQRSVSFEKSKHPKNKRYIKVLTPDQAVTDHSTQIASADFTFLTQETTQLILERYNGPYDLARIHTQSGKVS</sequence>
<evidence type="ECO:0000256" key="1">
    <source>
        <dbReference type="ARBA" id="ARBA00022723"/>
    </source>
</evidence>
<dbReference type="PANTHER" id="PTHR45931:SF3">
    <property type="entry name" value="RING ZINC FINGER-CONTAINING PROTEIN"/>
    <property type="match status" value="1"/>
</dbReference>
<feature type="chain" id="PRO_5015725712" description="RING-type domain-containing protein" evidence="6">
    <location>
        <begin position="21"/>
        <end position="495"/>
    </location>
</feature>
<feature type="transmembrane region" description="Helical" evidence="5">
    <location>
        <begin position="208"/>
        <end position="226"/>
    </location>
</feature>
<dbReference type="SMART" id="SM00184">
    <property type="entry name" value="RING"/>
    <property type="match status" value="1"/>
</dbReference>
<evidence type="ECO:0000256" key="6">
    <source>
        <dbReference type="SAM" id="SignalP"/>
    </source>
</evidence>
<dbReference type="InterPro" id="IPR051834">
    <property type="entry name" value="RING_finger_E3_ligase"/>
</dbReference>
<dbReference type="Proteomes" id="UP000245383">
    <property type="component" value="Unassembled WGS sequence"/>
</dbReference>
<keyword evidence="1" id="KW-0479">Metal-binding</keyword>